<dbReference type="AlphaFoldDB" id="A0A2G8S134"/>
<evidence type="ECO:0000256" key="4">
    <source>
        <dbReference type="ARBA" id="ARBA00010617"/>
    </source>
</evidence>
<evidence type="ECO:0000256" key="14">
    <source>
        <dbReference type="RuleBase" id="RU000461"/>
    </source>
</evidence>
<dbReference type="Gene3D" id="1.10.630.10">
    <property type="entry name" value="Cytochrome P450"/>
    <property type="match status" value="1"/>
</dbReference>
<dbReference type="GO" id="GO:0016705">
    <property type="term" value="F:oxidoreductase activity, acting on paired donors, with incorporation or reduction of molecular oxygen"/>
    <property type="evidence" value="ECO:0007669"/>
    <property type="project" value="InterPro"/>
</dbReference>
<evidence type="ECO:0000256" key="6">
    <source>
        <dbReference type="ARBA" id="ARBA00022692"/>
    </source>
</evidence>
<dbReference type="Pfam" id="PF00067">
    <property type="entry name" value="p450"/>
    <property type="match status" value="1"/>
</dbReference>
<keyword evidence="10 13" id="KW-0408">Iron</keyword>
<evidence type="ECO:0000256" key="12">
    <source>
        <dbReference type="ARBA" id="ARBA00023136"/>
    </source>
</evidence>
<evidence type="ECO:0000256" key="2">
    <source>
        <dbReference type="ARBA" id="ARBA00004167"/>
    </source>
</evidence>
<dbReference type="Proteomes" id="UP000230002">
    <property type="component" value="Unassembled WGS sequence"/>
</dbReference>
<dbReference type="CDD" id="cd11065">
    <property type="entry name" value="CYP64-like"/>
    <property type="match status" value="1"/>
</dbReference>
<evidence type="ECO:0000256" key="13">
    <source>
        <dbReference type="PIRSR" id="PIRSR602401-1"/>
    </source>
</evidence>
<name>A0A2G8S134_9APHY</name>
<dbReference type="PANTHER" id="PTHR46300:SF7">
    <property type="entry name" value="P450, PUTATIVE (EUROFUNG)-RELATED"/>
    <property type="match status" value="1"/>
</dbReference>
<dbReference type="InterPro" id="IPR036396">
    <property type="entry name" value="Cyt_P450_sf"/>
</dbReference>
<dbReference type="PRINTS" id="PR00463">
    <property type="entry name" value="EP450I"/>
</dbReference>
<evidence type="ECO:0000256" key="15">
    <source>
        <dbReference type="SAM" id="SignalP"/>
    </source>
</evidence>
<dbReference type="PANTHER" id="PTHR46300">
    <property type="entry name" value="P450, PUTATIVE (EUROFUNG)-RELATED-RELATED"/>
    <property type="match status" value="1"/>
</dbReference>
<evidence type="ECO:0000256" key="5">
    <source>
        <dbReference type="ARBA" id="ARBA00022617"/>
    </source>
</evidence>
<comment type="cofactor">
    <cofactor evidence="1 13">
        <name>heme</name>
        <dbReference type="ChEBI" id="CHEBI:30413"/>
    </cofactor>
</comment>
<feature type="binding site" description="axial binding residue" evidence="13">
    <location>
        <position position="462"/>
    </location>
    <ligand>
        <name>heme</name>
        <dbReference type="ChEBI" id="CHEBI:30413"/>
    </ligand>
    <ligandPart>
        <name>Fe</name>
        <dbReference type="ChEBI" id="CHEBI:18248"/>
    </ligandPart>
</feature>
<dbReference type="EMBL" id="AYKW01000034">
    <property type="protein sequence ID" value="PIL27465.1"/>
    <property type="molecule type" value="Genomic_DNA"/>
</dbReference>
<evidence type="ECO:0000256" key="7">
    <source>
        <dbReference type="ARBA" id="ARBA00022723"/>
    </source>
</evidence>
<dbReference type="OrthoDB" id="2789670at2759"/>
<comment type="similarity">
    <text evidence="4 14">Belongs to the cytochrome P450 family.</text>
</comment>
<keyword evidence="9 14" id="KW-0560">Oxidoreductase</keyword>
<dbReference type="InterPro" id="IPR050364">
    <property type="entry name" value="Cytochrome_P450_fung"/>
</dbReference>
<evidence type="ECO:0000313" key="17">
    <source>
        <dbReference type="Proteomes" id="UP000230002"/>
    </source>
</evidence>
<dbReference type="GO" id="GO:0016020">
    <property type="term" value="C:membrane"/>
    <property type="evidence" value="ECO:0007669"/>
    <property type="project" value="UniProtKB-SubCell"/>
</dbReference>
<reference evidence="16 17" key="1">
    <citation type="journal article" date="2015" name="Sci. Rep.">
        <title>Chromosome-level genome map provides insights into diverse defense mechanisms in the medicinal fungus Ganoderma sinense.</title>
        <authorList>
            <person name="Zhu Y."/>
            <person name="Xu J."/>
            <person name="Sun C."/>
            <person name="Zhou S."/>
            <person name="Xu H."/>
            <person name="Nelson D.R."/>
            <person name="Qian J."/>
            <person name="Song J."/>
            <person name="Luo H."/>
            <person name="Xiang L."/>
            <person name="Li Y."/>
            <person name="Xu Z."/>
            <person name="Ji A."/>
            <person name="Wang L."/>
            <person name="Lu S."/>
            <person name="Hayward A."/>
            <person name="Sun W."/>
            <person name="Li X."/>
            <person name="Schwartz D.C."/>
            <person name="Wang Y."/>
            <person name="Chen S."/>
        </authorList>
    </citation>
    <scope>NUCLEOTIDE SEQUENCE [LARGE SCALE GENOMIC DNA]</scope>
    <source>
        <strain evidence="16 17">ZZ0214-1</strain>
    </source>
</reference>
<keyword evidence="7 13" id="KW-0479">Metal-binding</keyword>
<organism evidence="16 17">
    <name type="scientific">Ganoderma sinense ZZ0214-1</name>
    <dbReference type="NCBI Taxonomy" id="1077348"/>
    <lineage>
        <taxon>Eukaryota</taxon>
        <taxon>Fungi</taxon>
        <taxon>Dikarya</taxon>
        <taxon>Basidiomycota</taxon>
        <taxon>Agaricomycotina</taxon>
        <taxon>Agaricomycetes</taxon>
        <taxon>Polyporales</taxon>
        <taxon>Polyporaceae</taxon>
        <taxon>Ganoderma</taxon>
    </lineage>
</organism>
<keyword evidence="6" id="KW-0812">Transmembrane</keyword>
<accession>A0A2G8S134</accession>
<gene>
    <name evidence="16" type="ORF">GSI_10614</name>
</gene>
<keyword evidence="17" id="KW-1185">Reference proteome</keyword>
<feature type="signal peptide" evidence="15">
    <location>
        <begin position="1"/>
        <end position="21"/>
    </location>
</feature>
<keyword evidence="15" id="KW-0732">Signal</keyword>
<keyword evidence="5 13" id="KW-0349">Heme</keyword>
<dbReference type="GO" id="GO:0020037">
    <property type="term" value="F:heme binding"/>
    <property type="evidence" value="ECO:0007669"/>
    <property type="project" value="InterPro"/>
</dbReference>
<comment type="caution">
    <text evidence="16">The sequence shown here is derived from an EMBL/GenBank/DDBJ whole genome shotgun (WGS) entry which is preliminary data.</text>
</comment>
<evidence type="ECO:0000256" key="11">
    <source>
        <dbReference type="ARBA" id="ARBA00023033"/>
    </source>
</evidence>
<dbReference type="STRING" id="1077348.A0A2G8S134"/>
<evidence type="ECO:0000256" key="9">
    <source>
        <dbReference type="ARBA" id="ARBA00023002"/>
    </source>
</evidence>
<comment type="pathway">
    <text evidence="3">Secondary metabolite biosynthesis.</text>
</comment>
<evidence type="ECO:0000313" key="16">
    <source>
        <dbReference type="EMBL" id="PIL27465.1"/>
    </source>
</evidence>
<dbReference type="GO" id="GO:0005506">
    <property type="term" value="F:iron ion binding"/>
    <property type="evidence" value="ECO:0007669"/>
    <property type="project" value="InterPro"/>
</dbReference>
<dbReference type="InterPro" id="IPR002401">
    <property type="entry name" value="Cyt_P450_E_grp-I"/>
</dbReference>
<dbReference type="InterPro" id="IPR017972">
    <property type="entry name" value="Cyt_P450_CS"/>
</dbReference>
<evidence type="ECO:0000256" key="10">
    <source>
        <dbReference type="ARBA" id="ARBA00023004"/>
    </source>
</evidence>
<dbReference type="SUPFAM" id="SSF48264">
    <property type="entry name" value="Cytochrome P450"/>
    <property type="match status" value="1"/>
</dbReference>
<evidence type="ECO:0000256" key="8">
    <source>
        <dbReference type="ARBA" id="ARBA00022989"/>
    </source>
</evidence>
<keyword evidence="12" id="KW-0472">Membrane</keyword>
<sequence>MSAFVWLAALFAAYCVWRGLQQNHRRLSLPPGPKGLPIIGNLKDMTLTGLWFPAQKWAQQFGDLVYLNVFGQGLLFVNSYEAAVDLLEKRGAIYSDKPKMVMAGELCGCENMVRHHFTASPGSDRFADADIGLTPYGDRLRRQRKLMLQALGANRIHSYHPLLEIQTHNLLQGILESPDQSQSIIRRYTGGLTLLIVYGYRVLSNTDRLLEMADEGLELLSNRIAAAGIVWIVDLFPPLKHLPLWFPGAQFKRDAAVWKGKMEALVNEPYDFTKQQMRQGTGVDCYVSMLLDDAALESKDQSVDNQRDFDIRWTANSLYAASFDTTISTLWHFFYEMIQHPEILAKAQKEIDAVVGTSRLPTFSDRPNMPYINAIVLETLRISSPVPLGLPRRITEDNVYKNMFIPKGTLVFGNNYNMVRDPKVYPNPDVFNPERFLEEVDEQTAKMRDVRNYVFGFGRRRCPGLFMIDSSLWIAIASMIAAFDIGKAVDEFGNTIEPEVIYDNSVFTTPKPFKYDIRPRSAQAVSVIRSAKGLSD</sequence>
<comment type="subcellular location">
    <subcellularLocation>
        <location evidence="2">Membrane</location>
        <topology evidence="2">Single-pass membrane protein</topology>
    </subcellularLocation>
</comment>
<evidence type="ECO:0000256" key="3">
    <source>
        <dbReference type="ARBA" id="ARBA00005179"/>
    </source>
</evidence>
<feature type="chain" id="PRO_5013815942" evidence="15">
    <location>
        <begin position="22"/>
        <end position="536"/>
    </location>
</feature>
<keyword evidence="11 14" id="KW-0503">Monooxygenase</keyword>
<keyword evidence="8" id="KW-1133">Transmembrane helix</keyword>
<dbReference type="InterPro" id="IPR001128">
    <property type="entry name" value="Cyt_P450"/>
</dbReference>
<dbReference type="GO" id="GO:0004497">
    <property type="term" value="F:monooxygenase activity"/>
    <property type="evidence" value="ECO:0007669"/>
    <property type="project" value="UniProtKB-KW"/>
</dbReference>
<proteinExistence type="inferred from homology"/>
<protein>
    <submittedName>
        <fullName evidence="16">Cytochrome P450</fullName>
    </submittedName>
</protein>
<evidence type="ECO:0000256" key="1">
    <source>
        <dbReference type="ARBA" id="ARBA00001971"/>
    </source>
</evidence>
<dbReference type="PROSITE" id="PS00086">
    <property type="entry name" value="CYTOCHROME_P450"/>
    <property type="match status" value="1"/>
</dbReference>